<evidence type="ECO:0000313" key="6">
    <source>
        <dbReference type="EMBL" id="CAD8125444.1"/>
    </source>
</evidence>
<accession>A0A8S1RDP7</accession>
<name>A0A8S1RDP7_9CILI</name>
<evidence type="ECO:0000256" key="3">
    <source>
        <dbReference type="ARBA" id="ARBA00022807"/>
    </source>
</evidence>
<keyword evidence="1" id="KW-0645">Protease</keyword>
<dbReference type="Proteomes" id="UP000692954">
    <property type="component" value="Unassembled WGS sequence"/>
</dbReference>
<dbReference type="PROSITE" id="PS50600">
    <property type="entry name" value="ULP_PROTEASE"/>
    <property type="match status" value="1"/>
</dbReference>
<dbReference type="PANTHER" id="PTHR46468">
    <property type="entry name" value="SENTRIN-SPECIFIC PROTEASE 8"/>
    <property type="match status" value="1"/>
</dbReference>
<dbReference type="InterPro" id="IPR003653">
    <property type="entry name" value="Peptidase_C48_C"/>
</dbReference>
<protein>
    <recommendedName>
        <fullName evidence="5">Ubiquitin-like protease family profile domain-containing protein</fullName>
    </recommendedName>
</protein>
<evidence type="ECO:0000256" key="4">
    <source>
        <dbReference type="SAM" id="MobiDB-lite"/>
    </source>
</evidence>
<evidence type="ECO:0000256" key="2">
    <source>
        <dbReference type="ARBA" id="ARBA00022801"/>
    </source>
</evidence>
<reference evidence="6" key="1">
    <citation type="submission" date="2021-01" db="EMBL/GenBank/DDBJ databases">
        <authorList>
            <consortium name="Genoscope - CEA"/>
            <person name="William W."/>
        </authorList>
    </citation>
    <scope>NUCLEOTIDE SEQUENCE</scope>
</reference>
<keyword evidence="2" id="KW-0378">Hydrolase</keyword>
<comment type="caution">
    <text evidence="6">The sequence shown here is derived from an EMBL/GenBank/DDBJ whole genome shotgun (WGS) entry which is preliminary data.</text>
</comment>
<feature type="region of interest" description="Disordered" evidence="4">
    <location>
        <begin position="22"/>
        <end position="85"/>
    </location>
</feature>
<evidence type="ECO:0000256" key="1">
    <source>
        <dbReference type="ARBA" id="ARBA00022670"/>
    </source>
</evidence>
<keyword evidence="7" id="KW-1185">Reference proteome</keyword>
<keyword evidence="3" id="KW-0788">Thiol protease</keyword>
<dbReference type="GO" id="GO:0006508">
    <property type="term" value="P:proteolysis"/>
    <property type="evidence" value="ECO:0007669"/>
    <property type="project" value="UniProtKB-KW"/>
</dbReference>
<dbReference type="OrthoDB" id="1939479at2759"/>
<gene>
    <name evidence="6" type="ORF">PSON_ATCC_30995.1.T1590043</name>
</gene>
<dbReference type="InterPro" id="IPR044613">
    <property type="entry name" value="Nep1/2-like"/>
</dbReference>
<feature type="compositionally biased region" description="Basic and acidic residues" evidence="4">
    <location>
        <begin position="35"/>
        <end position="60"/>
    </location>
</feature>
<sequence>MQQIQQQQNVKGSKIPFEYKKQKSLYEETSNNDSKYQDMDNNKQNQKLKEEIQDKSDQKRDQRKKQFIQLEDGLRKPKRNYDPQYSNKQQIINKLKEQKIFIHFFNLKKYDSVIELQNQLFYCNLSNMNLDSDFFEIEGKLFKTDYDKNYNPNFFTQEGSFIVSLLEKKIQLKVEVEQQLRISINRNTQQCIEKKKTKSEFRSQSLVISKIIIIEEGKIINDCITPKKKKQHQPTKLWCKYNQQINENDENILKNGKWLTSSIIDSFVSYLNIQSKIQSEKEYFEKNQNDKQQINRILFLPTSLTTNFGMSYDCKKAQKLFQEELQQFEEMNYELNIIYKRIGFPINKNNFHWQFLLFDFERNQVELFDSLSHNIDQNLIKTLAKLLNLESCEQIKNQFSGQQKNSYACGYYVCSFMQYCYNLQFKEDAKYNYNEQEIIETLLDVIKDEIKQ</sequence>
<dbReference type="EMBL" id="CAJJDN010000159">
    <property type="protein sequence ID" value="CAD8125444.1"/>
    <property type="molecule type" value="Genomic_DNA"/>
</dbReference>
<dbReference type="GO" id="GO:0008234">
    <property type="term" value="F:cysteine-type peptidase activity"/>
    <property type="evidence" value="ECO:0007669"/>
    <property type="project" value="UniProtKB-KW"/>
</dbReference>
<dbReference type="AlphaFoldDB" id="A0A8S1RDP7"/>
<dbReference type="GO" id="GO:0000338">
    <property type="term" value="P:protein deneddylation"/>
    <property type="evidence" value="ECO:0007669"/>
    <property type="project" value="TreeGrafter"/>
</dbReference>
<dbReference type="Pfam" id="PF02902">
    <property type="entry name" value="Peptidase_C48"/>
    <property type="match status" value="1"/>
</dbReference>
<feature type="domain" description="Ubiquitin-like protease family profile" evidence="5">
    <location>
        <begin position="243"/>
        <end position="420"/>
    </location>
</feature>
<organism evidence="6 7">
    <name type="scientific">Paramecium sonneborni</name>
    <dbReference type="NCBI Taxonomy" id="65129"/>
    <lineage>
        <taxon>Eukaryota</taxon>
        <taxon>Sar</taxon>
        <taxon>Alveolata</taxon>
        <taxon>Ciliophora</taxon>
        <taxon>Intramacronucleata</taxon>
        <taxon>Oligohymenophorea</taxon>
        <taxon>Peniculida</taxon>
        <taxon>Parameciidae</taxon>
        <taxon>Paramecium</taxon>
    </lineage>
</organism>
<dbReference type="PANTHER" id="PTHR46468:SF1">
    <property type="entry name" value="SENTRIN-SPECIFIC PROTEASE 8"/>
    <property type="match status" value="1"/>
</dbReference>
<evidence type="ECO:0000313" key="7">
    <source>
        <dbReference type="Proteomes" id="UP000692954"/>
    </source>
</evidence>
<dbReference type="GO" id="GO:0019784">
    <property type="term" value="F:deNEDDylase activity"/>
    <property type="evidence" value="ECO:0007669"/>
    <property type="project" value="InterPro"/>
</dbReference>
<feature type="compositionally biased region" description="Basic and acidic residues" evidence="4">
    <location>
        <begin position="72"/>
        <end position="81"/>
    </location>
</feature>
<evidence type="ECO:0000259" key="5">
    <source>
        <dbReference type="PROSITE" id="PS50600"/>
    </source>
</evidence>
<proteinExistence type="predicted"/>